<accession>A0A8B8A5U1</accession>
<evidence type="ECO:0000313" key="4">
    <source>
        <dbReference type="RefSeq" id="XP_022286535.1"/>
    </source>
</evidence>
<evidence type="ECO:0000313" key="2">
    <source>
        <dbReference type="RefSeq" id="XP_022286533.1"/>
    </source>
</evidence>
<dbReference type="KEGG" id="cvn:111099515"/>
<organism evidence="1 4">
    <name type="scientific">Crassostrea virginica</name>
    <name type="common">Eastern oyster</name>
    <dbReference type="NCBI Taxonomy" id="6565"/>
    <lineage>
        <taxon>Eukaryota</taxon>
        <taxon>Metazoa</taxon>
        <taxon>Spiralia</taxon>
        <taxon>Lophotrochozoa</taxon>
        <taxon>Mollusca</taxon>
        <taxon>Bivalvia</taxon>
        <taxon>Autobranchia</taxon>
        <taxon>Pteriomorphia</taxon>
        <taxon>Ostreida</taxon>
        <taxon>Ostreoidea</taxon>
        <taxon>Ostreidae</taxon>
        <taxon>Crassostrea</taxon>
    </lineage>
</organism>
<gene>
    <name evidence="2 3 4" type="primary">LOC111099515</name>
</gene>
<dbReference type="Proteomes" id="UP000694844">
    <property type="component" value="Chromosome 6"/>
</dbReference>
<sequence length="398" mass="45348">MTKIRIFPVVCIFFTIASPIYSISKIANLEETNTALSLFYTIRDLYQISTDKNDSGELTKQLSDFKNNVNPGISSLFDRLDKLTYQNALTGYINKIDSCQTDYFNYVANPSEESQNNLLKCTDIMESVRPLGKYLSGGKILDAPLLFDLYKNREGICDGPAMESTYKTLFADYAIGCNVASTLARIEHGRNASLYAIECNDTMSQIIDYVKRLYHTCAPPSCRIFHCSVHKLFSKNFPASPNDLHEKLSEIYPWFNFLIFEFEKRGKTTIGGNFFARHDDDHEGAKGTMYEIFFFDGFKPLTKEEHSFSLVIQVSRKSLIDLSFGNSSMKRDFHDGLDLGTYVGYAPENNFLCNDRNTDDNRQCTKYTGKSPILFPGPSSIFYLFFLLRVSMGLLYFP</sequence>
<dbReference type="GeneID" id="111099515"/>
<reference evidence="2 3" key="1">
    <citation type="submission" date="2025-04" db="UniProtKB">
        <authorList>
            <consortium name="RefSeq"/>
        </authorList>
    </citation>
    <scope>IDENTIFICATION</scope>
    <source>
        <tissue evidence="2 3">Whole sample</tissue>
    </source>
</reference>
<protein>
    <submittedName>
        <fullName evidence="2 3">Uncharacterized protein LOC111099515</fullName>
    </submittedName>
</protein>
<name>A0A8B8A5U1_CRAVI</name>
<dbReference type="RefSeq" id="XP_022286535.1">
    <property type="nucleotide sequence ID" value="XM_022430827.1"/>
</dbReference>
<evidence type="ECO:0000313" key="3">
    <source>
        <dbReference type="RefSeq" id="XP_022286534.1"/>
    </source>
</evidence>
<keyword evidence="1" id="KW-1185">Reference proteome</keyword>
<proteinExistence type="predicted"/>
<dbReference type="RefSeq" id="XP_022286533.1">
    <property type="nucleotide sequence ID" value="XM_022430825.1"/>
</dbReference>
<dbReference type="RefSeq" id="XP_022286534.1">
    <property type="nucleotide sequence ID" value="XM_022430826.1"/>
</dbReference>
<dbReference type="OrthoDB" id="6193588at2759"/>
<dbReference type="AlphaFoldDB" id="A0A8B8A5U1"/>
<evidence type="ECO:0000313" key="1">
    <source>
        <dbReference type="Proteomes" id="UP000694844"/>
    </source>
</evidence>